<dbReference type="AlphaFoldDB" id="A0A9Q1JIT6"/>
<dbReference type="SUPFAM" id="SSF56219">
    <property type="entry name" value="DNase I-like"/>
    <property type="match status" value="1"/>
</dbReference>
<sequence length="221" mass="25847">MEEQKTSRGLNGPNKQEDIKIFLHQQQARLVGFLETKVKTQNMAQVMGKHWDHNATLTDRGRIIVSWHLKRYKFIVIKKNDQMIHGEAIQLATNKRFYITFVYGKNLEEQRQPFGDGEIRDFVDCILQIGLHEFNYVGAVFTWTNRTIWSRIGRALYNDLWHGTFVFTHVNFMTEGLSNHTPITLSFPYCPEPKHSFIFYDMGNLRILSSTTLNKTCQTLS</sequence>
<dbReference type="InterPro" id="IPR036691">
    <property type="entry name" value="Endo/exonu/phosph_ase_sf"/>
</dbReference>
<dbReference type="PANTHER" id="PTHR33710:SF64">
    <property type="entry name" value="ENDONUCLEASE_EXONUCLEASE_PHOSPHATASE DOMAIN-CONTAINING PROTEIN"/>
    <property type="match status" value="1"/>
</dbReference>
<gene>
    <name evidence="1" type="ORF">Cgig2_009194</name>
</gene>
<dbReference type="EMBL" id="JAKOGI010004466">
    <property type="protein sequence ID" value="KAJ8419765.1"/>
    <property type="molecule type" value="Genomic_DNA"/>
</dbReference>
<name>A0A9Q1JIT6_9CARY</name>
<proteinExistence type="predicted"/>
<protein>
    <submittedName>
        <fullName evidence="1">Uncharacterized protein</fullName>
    </submittedName>
</protein>
<keyword evidence="2" id="KW-1185">Reference proteome</keyword>
<reference evidence="1" key="1">
    <citation type="submission" date="2022-04" db="EMBL/GenBank/DDBJ databases">
        <title>Carnegiea gigantea Genome sequencing and assembly v2.</title>
        <authorList>
            <person name="Copetti D."/>
            <person name="Sanderson M.J."/>
            <person name="Burquez A."/>
            <person name="Wojciechowski M.F."/>
        </authorList>
    </citation>
    <scope>NUCLEOTIDE SEQUENCE</scope>
    <source>
        <strain evidence="1">SGP5-SGP5p</strain>
        <tissue evidence="1">Aerial part</tissue>
    </source>
</reference>
<comment type="caution">
    <text evidence="1">The sequence shown here is derived from an EMBL/GenBank/DDBJ whole genome shotgun (WGS) entry which is preliminary data.</text>
</comment>
<accession>A0A9Q1JIT6</accession>
<dbReference type="Proteomes" id="UP001153076">
    <property type="component" value="Unassembled WGS sequence"/>
</dbReference>
<dbReference type="Gene3D" id="3.60.10.10">
    <property type="entry name" value="Endonuclease/exonuclease/phosphatase"/>
    <property type="match status" value="1"/>
</dbReference>
<evidence type="ECO:0000313" key="2">
    <source>
        <dbReference type="Proteomes" id="UP001153076"/>
    </source>
</evidence>
<evidence type="ECO:0000313" key="1">
    <source>
        <dbReference type="EMBL" id="KAJ8419765.1"/>
    </source>
</evidence>
<organism evidence="1 2">
    <name type="scientific">Carnegiea gigantea</name>
    <dbReference type="NCBI Taxonomy" id="171969"/>
    <lineage>
        <taxon>Eukaryota</taxon>
        <taxon>Viridiplantae</taxon>
        <taxon>Streptophyta</taxon>
        <taxon>Embryophyta</taxon>
        <taxon>Tracheophyta</taxon>
        <taxon>Spermatophyta</taxon>
        <taxon>Magnoliopsida</taxon>
        <taxon>eudicotyledons</taxon>
        <taxon>Gunneridae</taxon>
        <taxon>Pentapetalae</taxon>
        <taxon>Caryophyllales</taxon>
        <taxon>Cactineae</taxon>
        <taxon>Cactaceae</taxon>
        <taxon>Cactoideae</taxon>
        <taxon>Echinocereeae</taxon>
        <taxon>Carnegiea</taxon>
    </lineage>
</organism>
<dbReference type="OrthoDB" id="1746954at2759"/>
<dbReference type="PANTHER" id="PTHR33710">
    <property type="entry name" value="BNAC02G09200D PROTEIN"/>
    <property type="match status" value="1"/>
</dbReference>